<sequence>MEDRSNTDWSFIDEQIRKKDSEPRDALIPTANRQSALAESKGSISMQVPELSVPDGLLSQFKANQIKRKSALEALQTHYGSQIDVLKHTLSRAAQVEKSRADVTASQFLKELDSKYLEVLAQLGMRNKDTREKAILDLTDQTTVRLREVAAKDWPQQFKDSIISELMSLHQRYIDEIVAELGSDYAGQ</sequence>
<feature type="compositionally biased region" description="Basic and acidic residues" evidence="1">
    <location>
        <begin position="14"/>
        <end position="25"/>
    </location>
</feature>
<dbReference type="Proteomes" id="UP000318437">
    <property type="component" value="Unassembled WGS sequence"/>
</dbReference>
<comment type="caution">
    <text evidence="2">The sequence shown here is derived from an EMBL/GenBank/DDBJ whole genome shotgun (WGS) entry which is preliminary data.</text>
</comment>
<proteinExistence type="predicted"/>
<organism evidence="2 3">
    <name type="scientific">Bythopirellula polymerisocia</name>
    <dbReference type="NCBI Taxonomy" id="2528003"/>
    <lineage>
        <taxon>Bacteria</taxon>
        <taxon>Pseudomonadati</taxon>
        <taxon>Planctomycetota</taxon>
        <taxon>Planctomycetia</taxon>
        <taxon>Pirellulales</taxon>
        <taxon>Lacipirellulaceae</taxon>
        <taxon>Bythopirellula</taxon>
    </lineage>
</organism>
<evidence type="ECO:0000313" key="3">
    <source>
        <dbReference type="Proteomes" id="UP000318437"/>
    </source>
</evidence>
<gene>
    <name evidence="2" type="ORF">Pla144_23350</name>
</gene>
<reference evidence="2 3" key="1">
    <citation type="submission" date="2019-02" db="EMBL/GenBank/DDBJ databases">
        <title>Deep-cultivation of Planctomycetes and their phenomic and genomic characterization uncovers novel biology.</title>
        <authorList>
            <person name="Wiegand S."/>
            <person name="Jogler M."/>
            <person name="Boedeker C."/>
            <person name="Pinto D."/>
            <person name="Vollmers J."/>
            <person name="Rivas-Marin E."/>
            <person name="Kohn T."/>
            <person name="Peeters S.H."/>
            <person name="Heuer A."/>
            <person name="Rast P."/>
            <person name="Oberbeckmann S."/>
            <person name="Bunk B."/>
            <person name="Jeske O."/>
            <person name="Meyerdierks A."/>
            <person name="Storesund J.E."/>
            <person name="Kallscheuer N."/>
            <person name="Luecker S."/>
            <person name="Lage O.M."/>
            <person name="Pohl T."/>
            <person name="Merkel B.J."/>
            <person name="Hornburger P."/>
            <person name="Mueller R.-W."/>
            <person name="Bruemmer F."/>
            <person name="Labrenz M."/>
            <person name="Spormann A.M."/>
            <person name="Op Den Camp H."/>
            <person name="Overmann J."/>
            <person name="Amann R."/>
            <person name="Jetten M.S.M."/>
            <person name="Mascher T."/>
            <person name="Medema M.H."/>
            <person name="Devos D.P."/>
            <person name="Kaster A.-K."/>
            <person name="Ovreas L."/>
            <person name="Rohde M."/>
            <person name="Galperin M.Y."/>
            <person name="Jogler C."/>
        </authorList>
    </citation>
    <scope>NUCLEOTIDE SEQUENCE [LARGE SCALE GENOMIC DNA]</scope>
    <source>
        <strain evidence="2 3">Pla144</strain>
    </source>
</reference>
<keyword evidence="3" id="KW-1185">Reference proteome</keyword>
<name>A0A5C6CT41_9BACT</name>
<dbReference type="EMBL" id="SJPS01000003">
    <property type="protein sequence ID" value="TWU27558.1"/>
    <property type="molecule type" value="Genomic_DNA"/>
</dbReference>
<evidence type="ECO:0000313" key="2">
    <source>
        <dbReference type="EMBL" id="TWU27558.1"/>
    </source>
</evidence>
<protein>
    <submittedName>
        <fullName evidence="2">Uncharacterized protein</fullName>
    </submittedName>
</protein>
<feature type="compositionally biased region" description="Polar residues" evidence="1">
    <location>
        <begin position="31"/>
        <end position="44"/>
    </location>
</feature>
<dbReference type="AlphaFoldDB" id="A0A5C6CT41"/>
<accession>A0A5C6CT41</accession>
<feature type="region of interest" description="Disordered" evidence="1">
    <location>
        <begin position="1"/>
        <end position="44"/>
    </location>
</feature>
<dbReference type="RefSeq" id="WP_146450748.1">
    <property type="nucleotide sequence ID" value="NZ_SJPS01000003.1"/>
</dbReference>
<evidence type="ECO:0000256" key="1">
    <source>
        <dbReference type="SAM" id="MobiDB-lite"/>
    </source>
</evidence>